<dbReference type="PATRIC" id="fig|1434117.4.peg.4035"/>
<sequence length="264" mass="28289">MALLTPEDLENINKQLQEADSTVRRVTGLDIKGICKDFYGTTPCCEKVGIVPVTSGNGIIGSFSESLNAIAGYFGFDSFITDMPDVSGYYEAVKNGARIILMADDNTFLAHNLKNGKIANNQPCTGIIYAEIASRYLKADSKEVLAVGLGKVGFPGAAHLVQKGFKVYGYDADRTLLEKSVSSLGIIPFNPVSPEGDRQRKFSIIFEATPCADTIPESVISENCVISTPGIPCAISKELQKKCGVELVMEPLGIGTASMLYSVL</sequence>
<evidence type="ECO:0000313" key="3">
    <source>
        <dbReference type="Proteomes" id="UP000033058"/>
    </source>
</evidence>
<evidence type="ECO:0000259" key="1">
    <source>
        <dbReference type="Pfam" id="PF21455"/>
    </source>
</evidence>
<dbReference type="SUPFAM" id="SSF51984">
    <property type="entry name" value="MurCD N-terminal domain"/>
    <property type="match status" value="1"/>
</dbReference>
<dbReference type="HOGENOM" id="CLU_089249_0_0_2"/>
<dbReference type="Gene3D" id="3.40.50.720">
    <property type="entry name" value="NAD(P)-binding Rossmann-like Domain"/>
    <property type="match status" value="1"/>
</dbReference>
<feature type="domain" description="Pyrrolysine biosynthesis protein PylD N-terminal" evidence="1">
    <location>
        <begin position="9"/>
        <end position="118"/>
    </location>
</feature>
<proteinExistence type="predicted"/>
<gene>
    <name evidence="2" type="ORF">MSMAW_3195</name>
</gene>
<reference evidence="2 3" key="1">
    <citation type="submission" date="2014-07" db="EMBL/GenBank/DDBJ databases">
        <title>Methanogenic archaea and the global carbon cycle.</title>
        <authorList>
            <person name="Henriksen J.R."/>
            <person name="Luke J."/>
            <person name="Reinhart S."/>
            <person name="Benedict M.N."/>
            <person name="Youngblut N.D."/>
            <person name="Metcalf M.E."/>
            <person name="Whitaker R.J."/>
            <person name="Metcalf W.W."/>
        </authorList>
    </citation>
    <scope>NUCLEOTIDE SEQUENCE [LARGE SCALE GENOMIC DNA]</scope>
    <source>
        <strain evidence="2 3">WWM610</strain>
    </source>
</reference>
<dbReference type="Pfam" id="PF21455">
    <property type="entry name" value="PylD_N"/>
    <property type="match status" value="1"/>
</dbReference>
<accession>A0A0E3LGA6</accession>
<dbReference type="AlphaFoldDB" id="A0A0E3LGA6"/>
<dbReference type="InterPro" id="IPR048757">
    <property type="entry name" value="PylD_N"/>
</dbReference>
<evidence type="ECO:0000313" key="2">
    <source>
        <dbReference type="EMBL" id="AKB42186.1"/>
    </source>
</evidence>
<dbReference type="Proteomes" id="UP000033058">
    <property type="component" value="Chromosome"/>
</dbReference>
<organism evidence="2 3">
    <name type="scientific">Methanosarcina mazei WWM610</name>
    <dbReference type="NCBI Taxonomy" id="1434117"/>
    <lineage>
        <taxon>Archaea</taxon>
        <taxon>Methanobacteriati</taxon>
        <taxon>Methanobacteriota</taxon>
        <taxon>Stenosarchaea group</taxon>
        <taxon>Methanomicrobia</taxon>
        <taxon>Methanosarcinales</taxon>
        <taxon>Methanosarcinaceae</taxon>
        <taxon>Methanosarcina</taxon>
    </lineage>
</organism>
<dbReference type="GeneID" id="24853002"/>
<dbReference type="EMBL" id="CP009509">
    <property type="protein sequence ID" value="AKB42186.1"/>
    <property type="molecule type" value="Genomic_DNA"/>
</dbReference>
<dbReference type="InterPro" id="IPR023914">
    <property type="entry name" value="Pyrrolys_PylD"/>
</dbReference>
<dbReference type="SMR" id="A0A0E3LGA6"/>
<name>A0A0E3LGA6_METMZ</name>
<dbReference type="Gene3D" id="3.40.50.12150">
    <property type="match status" value="1"/>
</dbReference>
<protein>
    <submittedName>
        <fullName evidence="2">Proline reductase for pyrrolysine biosynthesis</fullName>
    </submittedName>
</protein>
<dbReference type="NCBIfam" id="TIGR03911">
    <property type="entry name" value="pyrrolys_PylD"/>
    <property type="match status" value="1"/>
</dbReference>
<dbReference type="RefSeq" id="WP_011033388.1">
    <property type="nucleotide sequence ID" value="NZ_CP009509.1"/>
</dbReference>